<dbReference type="InterPro" id="IPR051022">
    <property type="entry name" value="Notch_Cell-Fate_Det"/>
</dbReference>
<keyword evidence="1 4" id="KW-0245">EGF-like domain</keyword>
<dbReference type="PROSITE" id="PS01186">
    <property type="entry name" value="EGF_2"/>
    <property type="match status" value="2"/>
</dbReference>
<dbReference type="EMBL" id="JBJKFK010000060">
    <property type="protein sequence ID" value="KAL3320319.1"/>
    <property type="molecule type" value="Genomic_DNA"/>
</dbReference>
<evidence type="ECO:0000259" key="5">
    <source>
        <dbReference type="PROSITE" id="PS50026"/>
    </source>
</evidence>
<dbReference type="Pfam" id="PF00008">
    <property type="entry name" value="EGF"/>
    <property type="match status" value="2"/>
</dbReference>
<evidence type="ECO:0000313" key="6">
    <source>
        <dbReference type="EMBL" id="KAL3320319.1"/>
    </source>
</evidence>
<dbReference type="SUPFAM" id="SSF57196">
    <property type="entry name" value="EGF/Laminin"/>
    <property type="match status" value="2"/>
</dbReference>
<reference evidence="6 7" key="1">
    <citation type="submission" date="2024-11" db="EMBL/GenBank/DDBJ databases">
        <title>Adaptive evolution of stress response genes in parasites aligns with host niche diversity.</title>
        <authorList>
            <person name="Hahn C."/>
            <person name="Resl P."/>
        </authorList>
    </citation>
    <scope>NUCLEOTIDE SEQUENCE [LARGE SCALE GENOMIC DNA]</scope>
    <source>
        <strain evidence="6">EGGRZ-B1_66</strain>
        <tissue evidence="6">Body</tissue>
    </source>
</reference>
<dbReference type="SMART" id="SM00181">
    <property type="entry name" value="EGF"/>
    <property type="match status" value="2"/>
</dbReference>
<evidence type="ECO:0000256" key="1">
    <source>
        <dbReference type="ARBA" id="ARBA00022536"/>
    </source>
</evidence>
<protein>
    <recommendedName>
        <fullName evidence="5">EGF-like domain-containing protein</fullName>
    </recommendedName>
</protein>
<dbReference type="PROSITE" id="PS50026">
    <property type="entry name" value="EGF_3"/>
    <property type="match status" value="2"/>
</dbReference>
<accession>A0ABD2QLC2</accession>
<gene>
    <name evidence="6" type="ORF">Ciccas_000988</name>
</gene>
<dbReference type="PANTHER" id="PTHR24049">
    <property type="entry name" value="CRUMBS FAMILY MEMBER"/>
    <property type="match status" value="1"/>
</dbReference>
<feature type="disulfide bond" evidence="4">
    <location>
        <begin position="140"/>
        <end position="157"/>
    </location>
</feature>
<dbReference type="CDD" id="cd00054">
    <property type="entry name" value="EGF_CA"/>
    <property type="match status" value="2"/>
</dbReference>
<evidence type="ECO:0000256" key="3">
    <source>
        <dbReference type="ARBA" id="ARBA00023157"/>
    </source>
</evidence>
<feature type="domain" description="EGF-like" evidence="5">
    <location>
        <begin position="131"/>
        <end position="169"/>
    </location>
</feature>
<keyword evidence="7" id="KW-1185">Reference proteome</keyword>
<dbReference type="PROSITE" id="PS00022">
    <property type="entry name" value="EGF_1"/>
    <property type="match status" value="2"/>
</dbReference>
<sequence length="254" mass="27134">MQYSSSVFVSPGDSLDQQILLGGMPLRNMADGLLIDFEKLDLLPEPVSSLMPLRSGLVGCVKNVLINRVKPPYQTALEPAQIALIAMNSRSGSRLALSQQFETHIQGLIDRQKLSLKSQVAIKEDCTDQVLSGPCKSGPCKNGAACTLPPQQDNYFCNCQAGFYGSNCESVRDPCINSPCKNGAKCQALPKASYHQGESGNYVCDCPPGFSGFHCEIFSASDGDMCAQMDALVKSQDPAQSFCSNGAQCLTSGS</sequence>
<evidence type="ECO:0000256" key="4">
    <source>
        <dbReference type="PROSITE-ProRule" id="PRU00076"/>
    </source>
</evidence>
<name>A0ABD2QLC2_9PLAT</name>
<dbReference type="Gene3D" id="2.10.25.10">
    <property type="entry name" value="Laminin"/>
    <property type="match status" value="2"/>
</dbReference>
<organism evidence="6 7">
    <name type="scientific">Cichlidogyrus casuarinus</name>
    <dbReference type="NCBI Taxonomy" id="1844966"/>
    <lineage>
        <taxon>Eukaryota</taxon>
        <taxon>Metazoa</taxon>
        <taxon>Spiralia</taxon>
        <taxon>Lophotrochozoa</taxon>
        <taxon>Platyhelminthes</taxon>
        <taxon>Monogenea</taxon>
        <taxon>Monopisthocotylea</taxon>
        <taxon>Dactylogyridea</taxon>
        <taxon>Ancyrocephalidae</taxon>
        <taxon>Cichlidogyrus</taxon>
    </lineage>
</organism>
<proteinExistence type="predicted"/>
<dbReference type="InterPro" id="IPR000742">
    <property type="entry name" value="EGF"/>
</dbReference>
<feature type="disulfide bond" evidence="4">
    <location>
        <begin position="206"/>
        <end position="215"/>
    </location>
</feature>
<feature type="domain" description="EGF-like" evidence="5">
    <location>
        <begin position="171"/>
        <end position="216"/>
    </location>
</feature>
<comment type="caution">
    <text evidence="4">Lacks conserved residue(s) required for the propagation of feature annotation.</text>
</comment>
<keyword evidence="2" id="KW-0677">Repeat</keyword>
<keyword evidence="3 4" id="KW-1015">Disulfide bond</keyword>
<evidence type="ECO:0000256" key="2">
    <source>
        <dbReference type="ARBA" id="ARBA00022737"/>
    </source>
</evidence>
<comment type="caution">
    <text evidence="6">The sequence shown here is derived from an EMBL/GenBank/DDBJ whole genome shotgun (WGS) entry which is preliminary data.</text>
</comment>
<dbReference type="AlphaFoldDB" id="A0ABD2QLC2"/>
<evidence type="ECO:0000313" key="7">
    <source>
        <dbReference type="Proteomes" id="UP001626550"/>
    </source>
</evidence>
<dbReference type="Proteomes" id="UP001626550">
    <property type="component" value="Unassembled WGS sequence"/>
</dbReference>
<feature type="non-terminal residue" evidence="6">
    <location>
        <position position="254"/>
    </location>
</feature>
<feature type="disulfide bond" evidence="4">
    <location>
        <begin position="159"/>
        <end position="168"/>
    </location>
</feature>